<evidence type="ECO:0000256" key="3">
    <source>
        <dbReference type="ARBA" id="ARBA00022741"/>
    </source>
</evidence>
<keyword evidence="15" id="KW-1185">Reference proteome</keyword>
<dbReference type="InterPro" id="IPR001650">
    <property type="entry name" value="Helicase_C-like"/>
</dbReference>
<dbReference type="GO" id="GO:0003677">
    <property type="term" value="F:DNA binding"/>
    <property type="evidence" value="ECO:0007669"/>
    <property type="project" value="UniProtKB-KW"/>
</dbReference>
<comment type="catalytic activity">
    <reaction evidence="9">
        <text>Couples ATP hydrolysis with the unwinding of duplex DNA by translocating in the 3'-5' direction.</text>
        <dbReference type="EC" id="5.6.2.4"/>
    </reaction>
</comment>
<reference evidence="14 15" key="1">
    <citation type="journal article" date="2005" name="Science">
        <title>Genome sequence of Theileria parva, a bovine pathogen that transforms lymphocytes.</title>
        <authorList>
            <person name="Gardner M.J."/>
            <person name="Bishop R."/>
            <person name="Shah T."/>
            <person name="de Villiers E.P."/>
            <person name="Carlton J.M."/>
            <person name="Hall N."/>
            <person name="Ren Q."/>
            <person name="Paulsen I.T."/>
            <person name="Pain A."/>
            <person name="Berriman M."/>
            <person name="Wilson R.J.M."/>
            <person name="Sato S."/>
            <person name="Ralph S.A."/>
            <person name="Mann D.J."/>
            <person name="Xiong Z."/>
            <person name="Shallom S.J."/>
            <person name="Weidman J."/>
            <person name="Jiang L."/>
            <person name="Lynn J."/>
            <person name="Weaver B."/>
            <person name="Shoaibi A."/>
            <person name="Domingo A.R."/>
            <person name="Wasawo D."/>
            <person name="Crabtree J."/>
            <person name="Wortman J.R."/>
            <person name="Haas B."/>
            <person name="Angiuoli S.V."/>
            <person name="Creasy T.H."/>
            <person name="Lu C."/>
            <person name="Suh B."/>
            <person name="Silva J.C."/>
            <person name="Utterback T.R."/>
            <person name="Feldblyum T.V."/>
            <person name="Pertea M."/>
            <person name="Allen J."/>
            <person name="Nierman W.C."/>
            <person name="Taracha E.L.N."/>
            <person name="Salzberg S.L."/>
            <person name="White O.R."/>
            <person name="Fitzhugh H.A."/>
            <person name="Morzaria S."/>
            <person name="Venter J.C."/>
            <person name="Fraser C.M."/>
            <person name="Nene V."/>
        </authorList>
    </citation>
    <scope>NUCLEOTIDE SEQUENCE [LARGE SCALE GENOMIC DNA]</scope>
    <source>
        <strain evidence="14 15">Muguga</strain>
    </source>
</reference>
<feature type="compositionally biased region" description="Acidic residues" evidence="11">
    <location>
        <begin position="137"/>
        <end position="152"/>
    </location>
</feature>
<evidence type="ECO:0000313" key="14">
    <source>
        <dbReference type="EMBL" id="EAN31853.1"/>
    </source>
</evidence>
<dbReference type="KEGG" id="tpv:TP04_0501"/>
<gene>
    <name evidence="14" type="ordered locus">TP04_0501</name>
</gene>
<dbReference type="NCBIfam" id="TIGR00614">
    <property type="entry name" value="recQ_fam"/>
    <property type="match status" value="1"/>
</dbReference>
<dbReference type="GO" id="GO:0046872">
    <property type="term" value="F:metal ion binding"/>
    <property type="evidence" value="ECO:0007669"/>
    <property type="project" value="UniProtKB-KW"/>
</dbReference>
<dbReference type="GO" id="GO:0009378">
    <property type="term" value="F:four-way junction helicase activity"/>
    <property type="evidence" value="ECO:0007669"/>
    <property type="project" value="TreeGrafter"/>
</dbReference>
<dbReference type="GO" id="GO:0005694">
    <property type="term" value="C:chromosome"/>
    <property type="evidence" value="ECO:0007669"/>
    <property type="project" value="TreeGrafter"/>
</dbReference>
<dbReference type="GO" id="GO:0005737">
    <property type="term" value="C:cytoplasm"/>
    <property type="evidence" value="ECO:0007669"/>
    <property type="project" value="TreeGrafter"/>
</dbReference>
<dbReference type="Pfam" id="PF00271">
    <property type="entry name" value="Helicase_C"/>
    <property type="match status" value="1"/>
</dbReference>
<dbReference type="Pfam" id="PF00270">
    <property type="entry name" value="DEAD"/>
    <property type="match status" value="1"/>
</dbReference>
<feature type="compositionally biased region" description="Polar residues" evidence="11">
    <location>
        <begin position="872"/>
        <end position="881"/>
    </location>
</feature>
<dbReference type="PANTHER" id="PTHR13710">
    <property type="entry name" value="DNA HELICASE RECQ FAMILY MEMBER"/>
    <property type="match status" value="1"/>
</dbReference>
<evidence type="ECO:0000256" key="11">
    <source>
        <dbReference type="SAM" id="MobiDB-lite"/>
    </source>
</evidence>
<name>Q4N265_THEPA</name>
<dbReference type="Gene3D" id="1.10.10.10">
    <property type="entry name" value="Winged helix-like DNA-binding domain superfamily/Winged helix DNA-binding domain"/>
    <property type="match status" value="1"/>
</dbReference>
<dbReference type="AlphaFoldDB" id="Q4N265"/>
<accession>Q4N265</accession>
<keyword evidence="5" id="KW-0347">Helicase</keyword>
<dbReference type="GeneID" id="3500943"/>
<dbReference type="SUPFAM" id="SSF52540">
    <property type="entry name" value="P-loop containing nucleoside triphosphate hydrolases"/>
    <property type="match status" value="1"/>
</dbReference>
<keyword evidence="7" id="KW-0238">DNA-binding</keyword>
<dbReference type="InterPro" id="IPR018982">
    <property type="entry name" value="RQC_domain"/>
</dbReference>
<evidence type="ECO:0000259" key="13">
    <source>
        <dbReference type="PROSITE" id="PS51194"/>
    </source>
</evidence>
<dbReference type="InterPro" id="IPR011545">
    <property type="entry name" value="DEAD/DEAH_box_helicase_dom"/>
</dbReference>
<dbReference type="InterPro" id="IPR032284">
    <property type="entry name" value="RecQ_Zn-bd"/>
</dbReference>
<evidence type="ECO:0000256" key="9">
    <source>
        <dbReference type="ARBA" id="ARBA00034617"/>
    </source>
</evidence>
<keyword evidence="6" id="KW-0067">ATP-binding</keyword>
<dbReference type="eggNOG" id="KOG0351">
    <property type="taxonomic scope" value="Eukaryota"/>
</dbReference>
<evidence type="ECO:0000256" key="1">
    <source>
        <dbReference type="ARBA" id="ARBA00005446"/>
    </source>
</evidence>
<feature type="compositionally biased region" description="Low complexity" evidence="11">
    <location>
        <begin position="892"/>
        <end position="922"/>
    </location>
</feature>
<dbReference type="SMART" id="SM00956">
    <property type="entry name" value="RQC"/>
    <property type="match status" value="1"/>
</dbReference>
<dbReference type="GO" id="GO:0016787">
    <property type="term" value="F:hydrolase activity"/>
    <property type="evidence" value="ECO:0007669"/>
    <property type="project" value="UniProtKB-KW"/>
</dbReference>
<feature type="domain" description="Helicase C-terminal" evidence="13">
    <location>
        <begin position="495"/>
        <end position="641"/>
    </location>
</feature>
<dbReference type="Gene3D" id="3.40.50.300">
    <property type="entry name" value="P-loop containing nucleotide triphosphate hydrolases"/>
    <property type="match status" value="2"/>
</dbReference>
<feature type="region of interest" description="Disordered" evidence="11">
    <location>
        <begin position="106"/>
        <end position="199"/>
    </location>
</feature>
<dbReference type="InterPro" id="IPR036388">
    <property type="entry name" value="WH-like_DNA-bd_sf"/>
</dbReference>
<feature type="compositionally biased region" description="Low complexity" evidence="11">
    <location>
        <begin position="168"/>
        <end position="180"/>
    </location>
</feature>
<feature type="domain" description="Helicase ATP-binding" evidence="12">
    <location>
        <begin position="295"/>
        <end position="473"/>
    </location>
</feature>
<dbReference type="PROSITE" id="PS51194">
    <property type="entry name" value="HELICASE_CTER"/>
    <property type="match status" value="1"/>
</dbReference>
<dbReference type="GO" id="GO:0043138">
    <property type="term" value="F:3'-5' DNA helicase activity"/>
    <property type="evidence" value="ECO:0007669"/>
    <property type="project" value="UniProtKB-EC"/>
</dbReference>
<dbReference type="PANTHER" id="PTHR13710:SF105">
    <property type="entry name" value="ATP-DEPENDENT DNA HELICASE Q1"/>
    <property type="match status" value="1"/>
</dbReference>
<evidence type="ECO:0000256" key="5">
    <source>
        <dbReference type="ARBA" id="ARBA00022806"/>
    </source>
</evidence>
<comment type="similarity">
    <text evidence="1">Belongs to the helicase family. RecQ subfamily.</text>
</comment>
<evidence type="ECO:0000256" key="8">
    <source>
        <dbReference type="ARBA" id="ARBA00023235"/>
    </source>
</evidence>
<evidence type="ECO:0000256" key="7">
    <source>
        <dbReference type="ARBA" id="ARBA00023125"/>
    </source>
</evidence>
<proteinExistence type="inferred from homology"/>
<dbReference type="SMART" id="SM00487">
    <property type="entry name" value="DEXDc"/>
    <property type="match status" value="1"/>
</dbReference>
<feature type="region of interest" description="Disordered" evidence="11">
    <location>
        <begin position="824"/>
        <end position="922"/>
    </location>
</feature>
<dbReference type="Pfam" id="PF09382">
    <property type="entry name" value="RQC"/>
    <property type="match status" value="1"/>
</dbReference>
<dbReference type="OMA" id="CDNCCLN"/>
<dbReference type="VEuPathDB" id="PiroplasmaDB:TpMuguga_04g00501"/>
<comment type="caution">
    <text evidence="14">The sequence shown here is derived from an EMBL/GenBank/DDBJ whole genome shotgun (WGS) entry which is preliminary data.</text>
</comment>
<evidence type="ECO:0000256" key="10">
    <source>
        <dbReference type="ARBA" id="ARBA00034808"/>
    </source>
</evidence>
<dbReference type="Pfam" id="PF16124">
    <property type="entry name" value="RecQ_Zn_bind"/>
    <property type="match status" value="1"/>
</dbReference>
<dbReference type="STRING" id="5875.Q4N265"/>
<protein>
    <recommendedName>
        <fullName evidence="10">DNA 3'-5' helicase</fullName>
        <ecNumber evidence="10">5.6.2.4</ecNumber>
    </recommendedName>
</protein>
<dbReference type="InterPro" id="IPR004589">
    <property type="entry name" value="DNA_helicase_ATP-dep_RecQ"/>
</dbReference>
<dbReference type="GO" id="GO:0000724">
    <property type="term" value="P:double-strand break repair via homologous recombination"/>
    <property type="evidence" value="ECO:0007669"/>
    <property type="project" value="TreeGrafter"/>
</dbReference>
<dbReference type="InterPro" id="IPR014001">
    <property type="entry name" value="Helicase_ATP-bd"/>
</dbReference>
<dbReference type="PROSITE" id="PS51192">
    <property type="entry name" value="HELICASE_ATP_BIND_1"/>
    <property type="match status" value="1"/>
</dbReference>
<evidence type="ECO:0000259" key="12">
    <source>
        <dbReference type="PROSITE" id="PS51192"/>
    </source>
</evidence>
<dbReference type="EMBL" id="AAGK01000004">
    <property type="protein sequence ID" value="EAN31853.1"/>
    <property type="molecule type" value="Genomic_DNA"/>
</dbReference>
<dbReference type="SMART" id="SM00490">
    <property type="entry name" value="HELICc"/>
    <property type="match status" value="1"/>
</dbReference>
<evidence type="ECO:0000256" key="4">
    <source>
        <dbReference type="ARBA" id="ARBA00022801"/>
    </source>
</evidence>
<dbReference type="CDD" id="cd17920">
    <property type="entry name" value="DEXHc_RecQ"/>
    <property type="match status" value="1"/>
</dbReference>
<evidence type="ECO:0000256" key="2">
    <source>
        <dbReference type="ARBA" id="ARBA00022723"/>
    </source>
</evidence>
<dbReference type="FunFam" id="3.40.50.300:FF:001389">
    <property type="entry name" value="ATP-dependent DNA helicase RecQ"/>
    <property type="match status" value="1"/>
</dbReference>
<evidence type="ECO:0000256" key="6">
    <source>
        <dbReference type="ARBA" id="ARBA00022840"/>
    </source>
</evidence>
<organism evidence="14 15">
    <name type="scientific">Theileria parva</name>
    <name type="common">East coast fever infection agent</name>
    <dbReference type="NCBI Taxonomy" id="5875"/>
    <lineage>
        <taxon>Eukaryota</taxon>
        <taxon>Sar</taxon>
        <taxon>Alveolata</taxon>
        <taxon>Apicomplexa</taxon>
        <taxon>Aconoidasida</taxon>
        <taxon>Piroplasmida</taxon>
        <taxon>Theileriidae</taxon>
        <taxon>Theileria</taxon>
    </lineage>
</organism>
<dbReference type="GO" id="GO:0006260">
    <property type="term" value="P:DNA replication"/>
    <property type="evidence" value="ECO:0007669"/>
    <property type="project" value="InterPro"/>
</dbReference>
<keyword evidence="3" id="KW-0547">Nucleotide-binding</keyword>
<keyword evidence="2" id="KW-0479">Metal-binding</keyword>
<sequence>MDSSKILCESTSFFALKKTIDHINLITKYYCNDKSVHWDQVVKSAKETQEFINAAVSSSFPNDSLHHYSLSLPPQTPTNIQISNQQSFNLNIIQNNQNNFYPFFPPYENDVEEPHDPNFYDPPLDQDEYKEDKGSDFYDEAEGPNYYDEPEDPNIFSPCKCPNNTLGNSSRRPSDSSNVSTEEGSSDFGTELDSGLPEIEREKQKTIIVDMEPEENDKSALPPLDDHLAKYRTNYMNIINSKSLDELYRPEEPEVLNSKFTHLFNSNFPFSKAVHDINKRVFKHNTFRGVQLPAINAVLQGNDCFVMMATGFGKSHCYQLPALLLNGTVVVFSPLLSLVEDQMKSLKAKNINAETLNSKTTITEYRRISRYFMDNDSDFSNGSILFITPEKLDKSKKVLDMLERMYSMNRLKLFVIDEAHCVSQWGHSFRKDYRKLCNLKPIFPNVPILAMTATATPEVVEDITAVLGFEDHVLLKTTINRPNLWIEVREKYTGYLEEIIKILRLTSGCVIIYCLTTRDCDRLGEKLEHNGLYNAVYHAKMNMKDRLESQRLWNEGEVRIMVATVAFGMGIDKPNVRLIMHTSAPFSLLSYYQEIGRAGRDGKFSLTILWYNRGDFERHKNMNDTNHNNKKRYSVYSAEMMEFCKNKTKCRRVMILEAFGEEPTFGSCFGCDNCCLNLSAKIVDVTEEAQLILKFVQAAMEFQAKPFLTAIMISDAMRGSRRQLLSKYKLVDNPYHGTLNFRNQKYILEVILLMVKQQALKECRRKSKSFGRTVLIGGPNSSKLLRGDLKVEMTFYGDPLPIVEIAETVNTKANFKVPIESLNHSTSINSEPKPPSSGRKSKRTLKKPTTSVEKPNTSGLKTIKSVAKPINSAANPTTSGRTLIETIPNPTTSVPNSINSVPNSTNSVQNSSNSPPQFSSPVSYSAIQMNPLSNWNVSSPSVINVDENVSNFSRSQVTEVIDDCFIQDNIQVGNVIDLTLDNNKPPDMFYLPNDYTHEHGGEPIINLCDENIINGMTQITQSDIITVETNNIRRKIPDVIMDPS</sequence>
<dbReference type="GO" id="GO:0005524">
    <property type="term" value="F:ATP binding"/>
    <property type="evidence" value="ECO:0007669"/>
    <property type="project" value="UniProtKB-KW"/>
</dbReference>
<dbReference type="InterPro" id="IPR036390">
    <property type="entry name" value="WH_DNA-bd_sf"/>
</dbReference>
<feature type="compositionally biased region" description="Polar residues" evidence="11">
    <location>
        <begin position="847"/>
        <end position="860"/>
    </location>
</feature>
<dbReference type="SUPFAM" id="SSF46785">
    <property type="entry name" value="Winged helix' DNA-binding domain"/>
    <property type="match status" value="1"/>
</dbReference>
<keyword evidence="4" id="KW-0378">Hydrolase</keyword>
<dbReference type="EC" id="5.6.2.4" evidence="10"/>
<dbReference type="Proteomes" id="UP000001949">
    <property type="component" value="Unassembled WGS sequence"/>
</dbReference>
<keyword evidence="8" id="KW-0413">Isomerase</keyword>
<evidence type="ECO:0000313" key="15">
    <source>
        <dbReference type="Proteomes" id="UP000001949"/>
    </source>
</evidence>
<dbReference type="InParanoid" id="Q4N265"/>
<dbReference type="InterPro" id="IPR027417">
    <property type="entry name" value="P-loop_NTPase"/>
</dbReference>